<dbReference type="Gene3D" id="6.10.130.10">
    <property type="entry name" value="Ubiquitin-protein ligase E3A, N-terminal zinc-binding domain (AZUL)"/>
    <property type="match status" value="1"/>
</dbReference>
<evidence type="ECO:0000259" key="7">
    <source>
        <dbReference type="PROSITE" id="PS50237"/>
    </source>
</evidence>
<accession>A0A0D1X0Q0</accession>
<evidence type="ECO:0000256" key="5">
    <source>
        <dbReference type="PROSITE-ProRule" id="PRU00104"/>
    </source>
</evidence>
<dbReference type="Gene3D" id="3.30.2160.10">
    <property type="entry name" value="Hect, E3 ligase catalytic domain"/>
    <property type="match status" value="2"/>
</dbReference>
<evidence type="ECO:0000256" key="3">
    <source>
        <dbReference type="ARBA" id="ARBA00022679"/>
    </source>
</evidence>
<feature type="region of interest" description="Disordered" evidence="6">
    <location>
        <begin position="167"/>
        <end position="214"/>
    </location>
</feature>
<dbReference type="InterPro" id="IPR000569">
    <property type="entry name" value="HECT_dom"/>
</dbReference>
<dbReference type="Gene3D" id="3.30.2410.10">
    <property type="entry name" value="Hect, E3 ligase catalytic domain"/>
    <property type="match status" value="1"/>
</dbReference>
<feature type="region of interest" description="Disordered" evidence="6">
    <location>
        <begin position="25"/>
        <end position="53"/>
    </location>
</feature>
<protein>
    <recommendedName>
        <fullName evidence="2">HECT-type E3 ubiquitin transferase</fullName>
        <ecNumber evidence="2">2.3.2.26</ecNumber>
    </recommendedName>
</protein>
<dbReference type="GO" id="GO:0000209">
    <property type="term" value="P:protein polyubiquitination"/>
    <property type="evidence" value="ECO:0007669"/>
    <property type="project" value="InterPro"/>
</dbReference>
<comment type="catalytic activity">
    <reaction evidence="1">
        <text>S-ubiquitinyl-[E2 ubiquitin-conjugating enzyme]-L-cysteine + [acceptor protein]-L-lysine = [E2 ubiquitin-conjugating enzyme]-L-cysteine + N(6)-ubiquitinyl-[acceptor protein]-L-lysine.</text>
        <dbReference type="EC" id="2.3.2.26"/>
    </reaction>
</comment>
<dbReference type="Gene3D" id="3.90.1750.10">
    <property type="entry name" value="Hect, E3 ligase catalytic domains"/>
    <property type="match status" value="2"/>
</dbReference>
<dbReference type="InterPro" id="IPR044611">
    <property type="entry name" value="E3A/B/C-like"/>
</dbReference>
<feature type="compositionally biased region" description="Basic and acidic residues" evidence="6">
    <location>
        <begin position="204"/>
        <end position="214"/>
    </location>
</feature>
<keyword evidence="4 5" id="KW-0833">Ubl conjugation pathway</keyword>
<feature type="compositionally biased region" description="Polar residues" evidence="6">
    <location>
        <begin position="301"/>
        <end position="315"/>
    </location>
</feature>
<feature type="region of interest" description="Disordered" evidence="6">
    <location>
        <begin position="495"/>
        <end position="541"/>
    </location>
</feature>
<sequence>MHEAFNIIASDFHLYYRDSRPMHHAENATRSSLDNSSPEQRDRQSRLKPTEHGFLPDDILSDIIPIPNPAFLYSNVNAQRERRLRLLIRRFTNQIQYGCRNVNCTTPTCLSYRKRNTTGPLRPYTDLSARTLACQLVEECTKGGKERASLCPNEPVVPWYQDPVATKRTRRSPDMTKAQRNQDTPVTKQQVPDHGTGVAGGHVRRTEPVPRRPSHDRFVQAGRRFKELAQDQRDDEIVDVVNASLLRQSFDTAPSGEAPTSDQAGDVSTPPDTSAKKDIASFTQTLFDLLPLRLFALLPAGSQSQPSDTCSQTAQHETETHQVGDADISPTGISPGIITGNTDQHAKPSDDKIDLPIQFLTTRTLRTLSWRSLLWLHHTPQSHSTATPQTIIEPFFRQSFAYCFSDPDRLINSVRDLQQDFMPPYIALQSRSTPSLPYTSVSPDVWPQVVAKTWLDVTALVASLAFLEKFTLRDIVLGSMSTALQRSYLLPHGLRSRTTGKRSRSGGESGEKASATGQEGHCDDHGLKDITGISNSRGEEDEHLPLSDARVAEMCFVALMSIASIAFRSPSGERWDDAMFFDHFSRQRNHGGAHTSFPKRSNDDTTDWREPYSYRQQMVQVVDVFESWPVLHLLHAVTDVISHRLLVTKWTTAMDASKSASKKRKTVIELLVECFDRNTLKGRTSDNKQPRSWIATALVEVVRTVMLKAWDGRAIIQRAGPVGGALELLAGIYRERKGLNLDPEIFHMGFVEETFEGMSMPMDWLSFQADTRRTHILSFSFVFQPRILVQYFRAINLDIMRKSYENAKLVYNDTRQYVFLPNIPVYGVKEVLTHLRPHMARYLVLTIRRDNVLTDAINQIWRRQRRELMRPLRVRLGKEEGEEGVDYGGVQQEFFRVVFAEAFKPEYGMFTVDGTTRMAWFQPGSFEPLYKFEALGILMSIAVYNGITLPVTFPLAFYRKLLGLKVKKLHHIADGWPDLARGLQVLLDWSEGDVSDDIGRTYEFSYELCGNRVSVDMQKAGRHDPWPATKSRASKKGKEKAKSTSFELPIEPSLTPPIQSSPGLKPTVVPVLRRSSSVELRGISTPQSLDSDLLEEEAALVTNANRAQYVKDYVLWLTHNSIEGQYEAFAKGFYTCLDRTALSIFTPEALKTVIEGHFEIDIDELQQSVSYDDSYSIHSPTIVDFWHVVRSMSPDQHRQLLEFVTASDRVPVNGLTSIQFVILKHGDDDNRLPSSSTCYGRLLLPQYSSREILREKLTKAIENCFGFGAL</sequence>
<feature type="region of interest" description="Disordered" evidence="6">
    <location>
        <begin position="250"/>
        <end position="275"/>
    </location>
</feature>
<feature type="compositionally biased region" description="Basic residues" evidence="6">
    <location>
        <begin position="495"/>
        <end position="504"/>
    </location>
</feature>
<evidence type="ECO:0000313" key="8">
    <source>
        <dbReference type="EMBL" id="KIV81001.1"/>
    </source>
</evidence>
<dbReference type="STRING" id="1016849.A0A0D1X0Q0"/>
<evidence type="ECO:0000256" key="6">
    <source>
        <dbReference type="SAM" id="MobiDB-lite"/>
    </source>
</evidence>
<feature type="domain" description="HECT" evidence="7">
    <location>
        <begin position="864"/>
        <end position="1270"/>
    </location>
</feature>
<name>A0A0D1X0Q0_9EURO</name>
<dbReference type="FunFam" id="3.30.2410.10:FF:000003">
    <property type="entry name" value="probable E3 ubiquitin-protein ligase HERC4 isoform X1"/>
    <property type="match status" value="1"/>
</dbReference>
<dbReference type="SUPFAM" id="SSF56204">
    <property type="entry name" value="Hect, E3 ligase catalytic domain"/>
    <property type="match status" value="1"/>
</dbReference>
<dbReference type="PANTHER" id="PTHR45700:SF8">
    <property type="entry name" value="HECT-TYPE E3 UBIQUITIN TRANSFERASE"/>
    <property type="match status" value="1"/>
</dbReference>
<dbReference type="SMART" id="SM00119">
    <property type="entry name" value="HECTc"/>
    <property type="match status" value="1"/>
</dbReference>
<gene>
    <name evidence="8" type="ORF">PV11_08455</name>
</gene>
<dbReference type="AlphaFoldDB" id="A0A0D1X0Q0"/>
<proteinExistence type="predicted"/>
<dbReference type="GO" id="GO:0061630">
    <property type="term" value="F:ubiquitin protein ligase activity"/>
    <property type="evidence" value="ECO:0007669"/>
    <property type="project" value="UniProtKB-EC"/>
</dbReference>
<dbReference type="PANTHER" id="PTHR45700">
    <property type="entry name" value="UBIQUITIN-PROTEIN LIGASE E3C"/>
    <property type="match status" value="1"/>
</dbReference>
<dbReference type="EC" id="2.3.2.26" evidence="2"/>
<feature type="compositionally biased region" description="Polar residues" evidence="6">
    <location>
        <begin position="28"/>
        <end position="38"/>
    </location>
</feature>
<feature type="active site" description="Glycyl thioester intermediate" evidence="5">
    <location>
        <position position="1238"/>
    </location>
</feature>
<dbReference type="InterPro" id="IPR032353">
    <property type="entry name" value="AZUL"/>
</dbReference>
<dbReference type="OrthoDB" id="5981550at2759"/>
<dbReference type="InterPro" id="IPR042556">
    <property type="entry name" value="AZUL_sf"/>
</dbReference>
<evidence type="ECO:0000313" key="9">
    <source>
        <dbReference type="Proteomes" id="UP000053599"/>
    </source>
</evidence>
<reference evidence="8 9" key="1">
    <citation type="submission" date="2015-01" db="EMBL/GenBank/DDBJ databases">
        <title>The Genome Sequence of Exophiala sideris CBS121828.</title>
        <authorList>
            <consortium name="The Broad Institute Genomics Platform"/>
            <person name="Cuomo C."/>
            <person name="de Hoog S."/>
            <person name="Gorbushina A."/>
            <person name="Stielow B."/>
            <person name="Teixiera M."/>
            <person name="Abouelleil A."/>
            <person name="Chapman S.B."/>
            <person name="Priest M."/>
            <person name="Young S.K."/>
            <person name="Wortman J."/>
            <person name="Nusbaum C."/>
            <person name="Birren B."/>
        </authorList>
    </citation>
    <scope>NUCLEOTIDE SEQUENCE [LARGE SCALE GENOMIC DNA]</scope>
    <source>
        <strain evidence="8 9">CBS 121828</strain>
    </source>
</reference>
<evidence type="ECO:0000256" key="1">
    <source>
        <dbReference type="ARBA" id="ARBA00000885"/>
    </source>
</evidence>
<evidence type="ECO:0000256" key="4">
    <source>
        <dbReference type="ARBA" id="ARBA00022786"/>
    </source>
</evidence>
<feature type="compositionally biased region" description="Polar residues" evidence="6">
    <location>
        <begin position="178"/>
        <end position="190"/>
    </location>
</feature>
<dbReference type="Pfam" id="PF16558">
    <property type="entry name" value="AZUL"/>
    <property type="match status" value="1"/>
</dbReference>
<dbReference type="EMBL" id="KN846953">
    <property type="protein sequence ID" value="KIV81001.1"/>
    <property type="molecule type" value="Genomic_DNA"/>
</dbReference>
<keyword evidence="3" id="KW-0808">Transferase</keyword>
<dbReference type="Proteomes" id="UP000053599">
    <property type="component" value="Unassembled WGS sequence"/>
</dbReference>
<dbReference type="PROSITE" id="PS50237">
    <property type="entry name" value="HECT"/>
    <property type="match status" value="1"/>
</dbReference>
<organism evidence="8 9">
    <name type="scientific">Exophiala sideris</name>
    <dbReference type="NCBI Taxonomy" id="1016849"/>
    <lineage>
        <taxon>Eukaryota</taxon>
        <taxon>Fungi</taxon>
        <taxon>Dikarya</taxon>
        <taxon>Ascomycota</taxon>
        <taxon>Pezizomycotina</taxon>
        <taxon>Eurotiomycetes</taxon>
        <taxon>Chaetothyriomycetidae</taxon>
        <taxon>Chaetothyriales</taxon>
        <taxon>Herpotrichiellaceae</taxon>
        <taxon>Exophiala</taxon>
    </lineage>
</organism>
<feature type="compositionally biased region" description="Basic and acidic residues" evidence="6">
    <location>
        <begin position="39"/>
        <end position="53"/>
    </location>
</feature>
<feature type="compositionally biased region" description="Polar residues" evidence="6">
    <location>
        <begin position="250"/>
        <end position="263"/>
    </location>
</feature>
<evidence type="ECO:0000256" key="2">
    <source>
        <dbReference type="ARBA" id="ARBA00012485"/>
    </source>
</evidence>
<feature type="region of interest" description="Disordered" evidence="6">
    <location>
        <begin position="301"/>
        <end position="328"/>
    </location>
</feature>
<dbReference type="HOGENOM" id="CLU_001858_0_0_1"/>
<dbReference type="Pfam" id="PF00632">
    <property type="entry name" value="HECT"/>
    <property type="match status" value="2"/>
</dbReference>
<dbReference type="InterPro" id="IPR035983">
    <property type="entry name" value="Hect_E3_ubiquitin_ligase"/>
</dbReference>
<feature type="region of interest" description="Disordered" evidence="6">
    <location>
        <begin position="1019"/>
        <end position="1046"/>
    </location>
</feature>